<dbReference type="AlphaFoldDB" id="A0A2U3NEU0"/>
<gene>
    <name evidence="2" type="ORF">MTAB308_3514</name>
</gene>
<sequence>MSNVRSMTRRIARAATTALVAGGIGVAGLGPTAATAHAHPGPVPLNAWPGCPNDHPQGPCHWCPGDPPVQTGNLRVDPVRWDANVCHTYWYVYPGQGNVANMIFEGDSPPPPPPPAGPGLINRDNCQQILGIFCPHA</sequence>
<evidence type="ECO:0000313" key="2">
    <source>
        <dbReference type="EMBL" id="SPM30015.1"/>
    </source>
</evidence>
<evidence type="ECO:0008006" key="4">
    <source>
        <dbReference type="Google" id="ProtNLM"/>
    </source>
</evidence>
<protein>
    <recommendedName>
        <fullName evidence="4">Secreted protein</fullName>
    </recommendedName>
</protein>
<dbReference type="EMBL" id="FTRV01000015">
    <property type="protein sequence ID" value="SPM30015.1"/>
    <property type="molecule type" value="Genomic_DNA"/>
</dbReference>
<organism evidence="2 3">
    <name type="scientific">Mycobacterium terramassiliense</name>
    <dbReference type="NCBI Taxonomy" id="1841859"/>
    <lineage>
        <taxon>Bacteria</taxon>
        <taxon>Bacillati</taxon>
        <taxon>Actinomycetota</taxon>
        <taxon>Actinomycetes</taxon>
        <taxon>Mycobacteriales</taxon>
        <taxon>Mycobacteriaceae</taxon>
        <taxon>Mycobacterium</taxon>
    </lineage>
</organism>
<dbReference type="PROSITE" id="PS51318">
    <property type="entry name" value="TAT"/>
    <property type="match status" value="1"/>
</dbReference>
<feature type="chain" id="PRO_5015650687" description="Secreted protein" evidence="1">
    <location>
        <begin position="39"/>
        <end position="137"/>
    </location>
</feature>
<keyword evidence="3" id="KW-1185">Reference proteome</keyword>
<keyword evidence="1" id="KW-0732">Signal</keyword>
<evidence type="ECO:0000256" key="1">
    <source>
        <dbReference type="SAM" id="SignalP"/>
    </source>
</evidence>
<evidence type="ECO:0000313" key="3">
    <source>
        <dbReference type="Proteomes" id="UP000241595"/>
    </source>
</evidence>
<dbReference type="STRING" id="1841859.GCA_900157385_03516"/>
<accession>A0A2U3NEU0</accession>
<proteinExistence type="predicted"/>
<dbReference type="Proteomes" id="UP000241595">
    <property type="component" value="Unassembled WGS sequence"/>
</dbReference>
<name>A0A2U3NEU0_9MYCO</name>
<feature type="signal peptide" evidence="1">
    <location>
        <begin position="1"/>
        <end position="38"/>
    </location>
</feature>
<dbReference type="InterPro" id="IPR006311">
    <property type="entry name" value="TAT_signal"/>
</dbReference>
<reference evidence="2 3" key="1">
    <citation type="submission" date="2017-01" db="EMBL/GenBank/DDBJ databases">
        <authorList>
            <consortium name="Urmite Genomes"/>
        </authorList>
    </citation>
    <scope>NUCLEOTIDE SEQUENCE [LARGE SCALE GENOMIC DNA]</scope>
    <source>
        <strain evidence="2 3">AB308</strain>
    </source>
</reference>